<dbReference type="EMBL" id="JAGPXD010000007">
    <property type="protein sequence ID" value="KAH7347915.1"/>
    <property type="molecule type" value="Genomic_DNA"/>
</dbReference>
<feature type="signal peptide" evidence="2">
    <location>
        <begin position="1"/>
        <end position="29"/>
    </location>
</feature>
<organism evidence="3 4">
    <name type="scientific">Plectosphaerella cucumerina</name>
    <dbReference type="NCBI Taxonomy" id="40658"/>
    <lineage>
        <taxon>Eukaryota</taxon>
        <taxon>Fungi</taxon>
        <taxon>Dikarya</taxon>
        <taxon>Ascomycota</taxon>
        <taxon>Pezizomycotina</taxon>
        <taxon>Sordariomycetes</taxon>
        <taxon>Hypocreomycetidae</taxon>
        <taxon>Glomerellales</taxon>
        <taxon>Plectosphaerellaceae</taxon>
        <taxon>Plectosphaerella</taxon>
    </lineage>
</organism>
<keyword evidence="4" id="KW-1185">Reference proteome</keyword>
<feature type="region of interest" description="Disordered" evidence="1">
    <location>
        <begin position="40"/>
        <end position="76"/>
    </location>
</feature>
<evidence type="ECO:0000313" key="4">
    <source>
        <dbReference type="Proteomes" id="UP000813385"/>
    </source>
</evidence>
<feature type="chain" id="PRO_5035456568" description="Secreted protein" evidence="2">
    <location>
        <begin position="30"/>
        <end position="129"/>
    </location>
</feature>
<reference evidence="3" key="1">
    <citation type="journal article" date="2021" name="Nat. Commun.">
        <title>Genetic determinants of endophytism in the Arabidopsis root mycobiome.</title>
        <authorList>
            <person name="Mesny F."/>
            <person name="Miyauchi S."/>
            <person name="Thiergart T."/>
            <person name="Pickel B."/>
            <person name="Atanasova L."/>
            <person name="Karlsson M."/>
            <person name="Huettel B."/>
            <person name="Barry K.W."/>
            <person name="Haridas S."/>
            <person name="Chen C."/>
            <person name="Bauer D."/>
            <person name="Andreopoulos W."/>
            <person name="Pangilinan J."/>
            <person name="LaButti K."/>
            <person name="Riley R."/>
            <person name="Lipzen A."/>
            <person name="Clum A."/>
            <person name="Drula E."/>
            <person name="Henrissat B."/>
            <person name="Kohler A."/>
            <person name="Grigoriev I.V."/>
            <person name="Martin F.M."/>
            <person name="Hacquard S."/>
        </authorList>
    </citation>
    <scope>NUCLEOTIDE SEQUENCE</scope>
    <source>
        <strain evidence="3">MPI-CAGE-AT-0016</strain>
    </source>
</reference>
<sequence>MLPLRGPAALTGCVRPLAFLLALPPPEAALVVPVGRMAGLRNGGRRRRSGGGGKPALARVPPMSDPLPTTSHGSPCWVTVDSPKYDGWTSLPDGHAGARWAGLPPFPLSPDSPRSRHRAGLAKAAEPKT</sequence>
<comment type="caution">
    <text evidence="3">The sequence shown here is derived from an EMBL/GenBank/DDBJ whole genome shotgun (WGS) entry which is preliminary data.</text>
</comment>
<keyword evidence="2" id="KW-0732">Signal</keyword>
<evidence type="ECO:0000256" key="2">
    <source>
        <dbReference type="SAM" id="SignalP"/>
    </source>
</evidence>
<feature type="region of interest" description="Disordered" evidence="1">
    <location>
        <begin position="99"/>
        <end position="129"/>
    </location>
</feature>
<name>A0A8K0T9E6_9PEZI</name>
<gene>
    <name evidence="3" type="ORF">B0T11DRAFT_322520</name>
</gene>
<dbReference type="Proteomes" id="UP000813385">
    <property type="component" value="Unassembled WGS sequence"/>
</dbReference>
<dbReference type="AlphaFoldDB" id="A0A8K0T9E6"/>
<accession>A0A8K0T9E6</accession>
<evidence type="ECO:0008006" key="5">
    <source>
        <dbReference type="Google" id="ProtNLM"/>
    </source>
</evidence>
<evidence type="ECO:0000313" key="3">
    <source>
        <dbReference type="EMBL" id="KAH7347915.1"/>
    </source>
</evidence>
<protein>
    <recommendedName>
        <fullName evidence="5">Secreted protein</fullName>
    </recommendedName>
</protein>
<proteinExistence type="predicted"/>
<evidence type="ECO:0000256" key="1">
    <source>
        <dbReference type="SAM" id="MobiDB-lite"/>
    </source>
</evidence>